<proteinExistence type="predicted"/>
<sequence>MKEFFSFLLSPYDKPMVEGWRSKARFTLGSLGILVVLLLANAALQMLYIYFTGSKSHLETWQAYDNGLASIAKEIGPSFLLFYGCIIGPFMEEAAFRLPFSFKRGHVLVGLPILVLLISFVLGNWYLFVGVVILMGSVAFFVRQKITQEQLDALKKKHGKTLLHSVALLFALLHIGNYGEFSITHMGSYFFSIGSILISAYFFYYVRLRAGFLYGFVLHAAMNSFMLSEFFHN</sequence>
<dbReference type="RefSeq" id="WP_131839575.1">
    <property type="nucleotide sequence ID" value="NZ_SLWB01000009.1"/>
</dbReference>
<evidence type="ECO:0000256" key="1">
    <source>
        <dbReference type="SAM" id="Phobius"/>
    </source>
</evidence>
<name>A0A4V2RP71_9BACT</name>
<evidence type="ECO:0000313" key="2">
    <source>
        <dbReference type="EMBL" id="TCN66450.1"/>
    </source>
</evidence>
<feature type="transmembrane region" description="Helical" evidence="1">
    <location>
        <begin position="26"/>
        <end position="51"/>
    </location>
</feature>
<accession>A0A4V2RP71</accession>
<feature type="transmembrane region" description="Helical" evidence="1">
    <location>
        <begin position="185"/>
        <end position="204"/>
    </location>
</feature>
<keyword evidence="1" id="KW-0812">Transmembrane</keyword>
<gene>
    <name evidence="2" type="ORF">CLV25_10979</name>
</gene>
<comment type="caution">
    <text evidence="2">The sequence shown here is derived from an EMBL/GenBank/DDBJ whole genome shotgun (WGS) entry which is preliminary data.</text>
</comment>
<keyword evidence="2" id="KW-0645">Protease</keyword>
<dbReference type="EMBL" id="SLWB01000009">
    <property type="protein sequence ID" value="TCN66450.1"/>
    <property type="molecule type" value="Genomic_DNA"/>
</dbReference>
<feature type="transmembrane region" description="Helical" evidence="1">
    <location>
        <begin position="211"/>
        <end position="231"/>
    </location>
</feature>
<keyword evidence="3" id="KW-1185">Reference proteome</keyword>
<feature type="transmembrane region" description="Helical" evidence="1">
    <location>
        <begin position="162"/>
        <end position="179"/>
    </location>
</feature>
<feature type="transmembrane region" description="Helical" evidence="1">
    <location>
        <begin position="102"/>
        <end position="119"/>
    </location>
</feature>
<keyword evidence="1" id="KW-1133">Transmembrane helix</keyword>
<dbReference type="Proteomes" id="UP000294830">
    <property type="component" value="Unassembled WGS sequence"/>
</dbReference>
<reference evidence="2 3" key="1">
    <citation type="submission" date="2019-03" db="EMBL/GenBank/DDBJ databases">
        <title>Genomic Encyclopedia of Archaeal and Bacterial Type Strains, Phase II (KMG-II): from individual species to whole genera.</title>
        <authorList>
            <person name="Goeker M."/>
        </authorList>
    </citation>
    <scope>NUCLEOTIDE SEQUENCE [LARGE SCALE GENOMIC DNA]</scope>
    <source>
        <strain evidence="2 3">RL-C</strain>
    </source>
</reference>
<dbReference type="GO" id="GO:0008233">
    <property type="term" value="F:peptidase activity"/>
    <property type="evidence" value="ECO:0007669"/>
    <property type="project" value="UniProtKB-KW"/>
</dbReference>
<dbReference type="GO" id="GO:0006508">
    <property type="term" value="P:proteolysis"/>
    <property type="evidence" value="ECO:0007669"/>
    <property type="project" value="UniProtKB-KW"/>
</dbReference>
<keyword evidence="2" id="KW-0378">Hydrolase</keyword>
<dbReference type="AlphaFoldDB" id="A0A4V2RP71"/>
<protein>
    <submittedName>
        <fullName evidence="2">CAAX prenyl protease-like protein</fullName>
    </submittedName>
</protein>
<dbReference type="OrthoDB" id="1443714at2"/>
<evidence type="ECO:0000313" key="3">
    <source>
        <dbReference type="Proteomes" id="UP000294830"/>
    </source>
</evidence>
<keyword evidence="1" id="KW-0472">Membrane</keyword>
<organism evidence="2 3">
    <name type="scientific">Acetobacteroides hydrogenigenes</name>
    <dbReference type="NCBI Taxonomy" id="979970"/>
    <lineage>
        <taxon>Bacteria</taxon>
        <taxon>Pseudomonadati</taxon>
        <taxon>Bacteroidota</taxon>
        <taxon>Bacteroidia</taxon>
        <taxon>Bacteroidales</taxon>
        <taxon>Rikenellaceae</taxon>
        <taxon>Acetobacteroides</taxon>
    </lineage>
</organism>